<keyword evidence="3" id="KW-0175">Coiled coil</keyword>
<organism evidence="4 5">
    <name type="scientific">Gossypium lobatum</name>
    <dbReference type="NCBI Taxonomy" id="34289"/>
    <lineage>
        <taxon>Eukaryota</taxon>
        <taxon>Viridiplantae</taxon>
        <taxon>Streptophyta</taxon>
        <taxon>Embryophyta</taxon>
        <taxon>Tracheophyta</taxon>
        <taxon>Spermatophyta</taxon>
        <taxon>Magnoliopsida</taxon>
        <taxon>eudicotyledons</taxon>
        <taxon>Gunneridae</taxon>
        <taxon>Pentapetalae</taxon>
        <taxon>rosids</taxon>
        <taxon>malvids</taxon>
        <taxon>Malvales</taxon>
        <taxon>Malvaceae</taxon>
        <taxon>Malvoideae</taxon>
        <taxon>Gossypium</taxon>
    </lineage>
</organism>
<evidence type="ECO:0000313" key="4">
    <source>
        <dbReference type="EMBL" id="MBA0562738.1"/>
    </source>
</evidence>
<dbReference type="GO" id="GO:0051211">
    <property type="term" value="P:anisotropic cell growth"/>
    <property type="evidence" value="ECO:0007669"/>
    <property type="project" value="InterPro"/>
</dbReference>
<proteinExistence type="predicted"/>
<feature type="coiled-coil region" evidence="3">
    <location>
        <begin position="245"/>
        <end position="272"/>
    </location>
</feature>
<keyword evidence="1" id="KW-0677">Repeat</keyword>
<evidence type="ECO:0008006" key="6">
    <source>
        <dbReference type="Google" id="ProtNLM"/>
    </source>
</evidence>
<dbReference type="InterPro" id="IPR044297">
    <property type="entry name" value="CSI1/2/3"/>
</dbReference>
<dbReference type="PANTHER" id="PTHR46369:SF2">
    <property type="entry name" value="PROTEIN CELLULOSE SYNTHASE INTERACTIVE 1"/>
    <property type="match status" value="1"/>
</dbReference>
<sequence>MEDPDGTLASVAKCIEQLRQSSSSLQEKEHSLRQLLELIDTRENAFSAVGSHSQAVPVLVSLLRSGSLGVKIQAATVLDSLCKENELRVKVLLGGCIPPLLGLLKSSSAEGQIAAAKTIYAVSQGGTKDHVGSKIFSTEGVVTVLWKQLQNGLKTGDLVDNLLTGALKNLASSTEGFWSATVQAGGIDILVKLLTTRRSSTQANVCFLLGYMIMEDASVCSKVLAAEATKEFLKLLGPDNEASVRAEAAGAVKSLSAQCKEARREIASLNGIPALINATIAPSKEFMQGEYAQALQENAMCALANISGGLSYVISSLGQSLESCSSPAQTADTLGALASALMIYDRKAESTRASDPLGIEQTLVNQFQPGLPYLVPERTIEALASLYGNTILSIKLVNSDAKRLLVGLITMATNEVQEELIRALLALCNNEGSLWRALQGREGVQLLISLLGLSSEQQQECSVALLCLLSDENDESKWAITAAGGIPPLVQILETGSVKAKEDSALILKNLCNHSEDIRACVESADAVPALLWLLKNGSPNGKEIAAKTLNHLIHKSDTATISQLSALLTSDLPESKVYVLDALRSMLSVVPFHDMLREGSAASDAMETMIKILSSTKEETQAKSASALAGIFESRKDFRESKIAVKTLWSVMKLLNVESGNILVESCHCLATIFLSIKENRDVAAVARDAMTPLVALADSSVLEVAEQAVCALSNLMLDTEISDTAIAEQIILPSTRILREGTLSGKTHAAAAIARLFHSRRVDYAITDCVNRVGSVLALVYFLESARVGSVAIGEALDALAILSRSEVAGSQIKPTWAVLADFPKSITPIVLTISDATPLLQDKAIEILSRLCCNQPVVLGDAVASASDCISSVARRVISSPNLKVKIGGTALLICAAKVNHQRVVEDLNQSNSSNYLIQSLVAMLVSGESSLANLHSGDQDAISICRHVKEEARNGESDAGTAVISGTNLAIWLLSVIACHNEKSKTAIMEAGAVEVVTERISKRSSQYAQIDFKEDNSIWICALLLAILFQDRDIIRAHPTMISIPVLANLVKSEISANRYFAAQALASLVCNGSRGTLLSVANSGAAGGLISLLGCADVDIQELLDLSEEFALVRYPDQVALERLFRVEDI</sequence>
<comment type="caution">
    <text evidence="4">The sequence shown here is derived from an EMBL/GenBank/DDBJ whole genome shotgun (WGS) entry which is preliminary data.</text>
</comment>
<keyword evidence="5" id="KW-1185">Reference proteome</keyword>
<dbReference type="SMART" id="SM00185">
    <property type="entry name" value="ARM"/>
    <property type="match status" value="8"/>
</dbReference>
<feature type="repeat" description="ARM" evidence="2">
    <location>
        <begin position="484"/>
        <end position="526"/>
    </location>
</feature>
<dbReference type="Proteomes" id="UP000593572">
    <property type="component" value="Unassembled WGS sequence"/>
</dbReference>
<dbReference type="PANTHER" id="PTHR46369">
    <property type="entry name" value="PROTEIN CELLULOSE SYNTHASE INTERACTIVE 1"/>
    <property type="match status" value="1"/>
</dbReference>
<dbReference type="AlphaFoldDB" id="A0A7J8MDD7"/>
<dbReference type="SUPFAM" id="SSF48371">
    <property type="entry name" value="ARM repeat"/>
    <property type="match status" value="2"/>
</dbReference>
<evidence type="ECO:0000256" key="1">
    <source>
        <dbReference type="ARBA" id="ARBA00022737"/>
    </source>
</evidence>
<protein>
    <recommendedName>
        <fullName evidence="6">C2 domain-containing protein</fullName>
    </recommendedName>
</protein>
<dbReference type="GO" id="GO:0010330">
    <property type="term" value="C:cellulose synthase complex"/>
    <property type="evidence" value="ECO:0007669"/>
    <property type="project" value="InterPro"/>
</dbReference>
<evidence type="ECO:0000256" key="3">
    <source>
        <dbReference type="SAM" id="Coils"/>
    </source>
</evidence>
<evidence type="ECO:0000256" key="2">
    <source>
        <dbReference type="PROSITE-ProRule" id="PRU00259"/>
    </source>
</evidence>
<dbReference type="InterPro" id="IPR000225">
    <property type="entry name" value="Armadillo"/>
</dbReference>
<feature type="non-terminal residue" evidence="4">
    <location>
        <position position="1136"/>
    </location>
</feature>
<dbReference type="InterPro" id="IPR011989">
    <property type="entry name" value="ARM-like"/>
</dbReference>
<accession>A0A7J8MDD7</accession>
<reference evidence="4 5" key="1">
    <citation type="journal article" date="2019" name="Genome Biol. Evol.">
        <title>Insights into the evolution of the New World diploid cottons (Gossypium, subgenus Houzingenia) based on genome sequencing.</title>
        <authorList>
            <person name="Grover C.E."/>
            <person name="Arick M.A. 2nd"/>
            <person name="Thrash A."/>
            <person name="Conover J.L."/>
            <person name="Sanders W.S."/>
            <person name="Peterson D.G."/>
            <person name="Frelichowski J.E."/>
            <person name="Scheffler J.A."/>
            <person name="Scheffler B.E."/>
            <person name="Wendel J.F."/>
        </authorList>
    </citation>
    <scope>NUCLEOTIDE SEQUENCE [LARGE SCALE GENOMIC DNA]</scope>
    <source>
        <strain evidence="4">157</strain>
        <tissue evidence="4">Leaf</tissue>
    </source>
</reference>
<gene>
    <name evidence="4" type="ORF">Golob_007761</name>
</gene>
<dbReference type="EMBL" id="JABEZX010000008">
    <property type="protein sequence ID" value="MBA0562738.1"/>
    <property type="molecule type" value="Genomic_DNA"/>
</dbReference>
<dbReference type="Gene3D" id="1.25.10.10">
    <property type="entry name" value="Leucine-rich Repeat Variant"/>
    <property type="match status" value="4"/>
</dbReference>
<name>A0A7J8MDD7_9ROSI</name>
<dbReference type="PROSITE" id="PS50176">
    <property type="entry name" value="ARM_REPEAT"/>
    <property type="match status" value="1"/>
</dbReference>
<dbReference type="InterPro" id="IPR016024">
    <property type="entry name" value="ARM-type_fold"/>
</dbReference>
<dbReference type="GO" id="GO:2001006">
    <property type="term" value="P:regulation of cellulose biosynthetic process"/>
    <property type="evidence" value="ECO:0007669"/>
    <property type="project" value="InterPro"/>
</dbReference>
<dbReference type="Pfam" id="PF00514">
    <property type="entry name" value="Arm"/>
    <property type="match status" value="1"/>
</dbReference>
<evidence type="ECO:0000313" key="5">
    <source>
        <dbReference type="Proteomes" id="UP000593572"/>
    </source>
</evidence>
<dbReference type="GO" id="GO:0008017">
    <property type="term" value="F:microtubule binding"/>
    <property type="evidence" value="ECO:0007669"/>
    <property type="project" value="InterPro"/>
</dbReference>